<reference evidence="2 3" key="1">
    <citation type="journal article" date="2021" name="Elife">
        <title>Chloroplast acquisition without the gene transfer in kleptoplastic sea slugs, Plakobranchus ocellatus.</title>
        <authorList>
            <person name="Maeda T."/>
            <person name="Takahashi S."/>
            <person name="Yoshida T."/>
            <person name="Shimamura S."/>
            <person name="Takaki Y."/>
            <person name="Nagai Y."/>
            <person name="Toyoda A."/>
            <person name="Suzuki Y."/>
            <person name="Arimoto A."/>
            <person name="Ishii H."/>
            <person name="Satoh N."/>
            <person name="Nishiyama T."/>
            <person name="Hasebe M."/>
            <person name="Maruyama T."/>
            <person name="Minagawa J."/>
            <person name="Obokata J."/>
            <person name="Shigenobu S."/>
        </authorList>
    </citation>
    <scope>NUCLEOTIDE SEQUENCE [LARGE SCALE GENOMIC DNA]</scope>
</reference>
<keyword evidence="3" id="KW-1185">Reference proteome</keyword>
<dbReference type="EMBL" id="BMAT01004324">
    <property type="protein sequence ID" value="GFR71878.1"/>
    <property type="molecule type" value="Genomic_DNA"/>
</dbReference>
<accession>A0AAV4FF10</accession>
<organism evidence="2 3">
    <name type="scientific">Elysia marginata</name>
    <dbReference type="NCBI Taxonomy" id="1093978"/>
    <lineage>
        <taxon>Eukaryota</taxon>
        <taxon>Metazoa</taxon>
        <taxon>Spiralia</taxon>
        <taxon>Lophotrochozoa</taxon>
        <taxon>Mollusca</taxon>
        <taxon>Gastropoda</taxon>
        <taxon>Heterobranchia</taxon>
        <taxon>Euthyneura</taxon>
        <taxon>Panpulmonata</taxon>
        <taxon>Sacoglossa</taxon>
        <taxon>Placobranchoidea</taxon>
        <taxon>Plakobranchidae</taxon>
        <taxon>Elysia</taxon>
    </lineage>
</organism>
<evidence type="ECO:0000313" key="2">
    <source>
        <dbReference type="EMBL" id="GFR71878.1"/>
    </source>
</evidence>
<dbReference type="AlphaFoldDB" id="A0AAV4FF10"/>
<feature type="compositionally biased region" description="Low complexity" evidence="1">
    <location>
        <begin position="193"/>
        <end position="206"/>
    </location>
</feature>
<feature type="region of interest" description="Disordered" evidence="1">
    <location>
        <begin position="1"/>
        <end position="206"/>
    </location>
</feature>
<feature type="compositionally biased region" description="Polar residues" evidence="1">
    <location>
        <begin position="41"/>
        <end position="54"/>
    </location>
</feature>
<dbReference type="Proteomes" id="UP000762676">
    <property type="component" value="Unassembled WGS sequence"/>
</dbReference>
<feature type="compositionally biased region" description="Acidic residues" evidence="1">
    <location>
        <begin position="174"/>
        <end position="192"/>
    </location>
</feature>
<feature type="compositionally biased region" description="Low complexity" evidence="1">
    <location>
        <begin position="55"/>
        <end position="86"/>
    </location>
</feature>
<feature type="compositionally biased region" description="Polar residues" evidence="1">
    <location>
        <begin position="151"/>
        <end position="162"/>
    </location>
</feature>
<gene>
    <name evidence="2" type="ORF">ElyMa_002103200</name>
</gene>
<name>A0AAV4FF10_9GAST</name>
<feature type="compositionally biased region" description="Basic and acidic residues" evidence="1">
    <location>
        <begin position="87"/>
        <end position="106"/>
    </location>
</feature>
<sequence>MEQSSNMLRHNSGSIISSLQNYGDSDEEESDSKNESVIEPFSTQSDETVAQSKLSTSPITSDPTDSGITFTATTTAAADPSPGPRSDGPDTHSKPVVEAQQDEKASPEISPAELISDDEGDHSHNHTNSKSGKSDLKDAVAEAVKDVAHTDSPSSQGSTTKPGRQAARLVSYGPDEDLDEDESSSEEEEVEESPSNSPEAPADNCE</sequence>
<feature type="compositionally biased region" description="Basic and acidic residues" evidence="1">
    <location>
        <begin position="132"/>
        <end position="149"/>
    </location>
</feature>
<evidence type="ECO:0000256" key="1">
    <source>
        <dbReference type="SAM" id="MobiDB-lite"/>
    </source>
</evidence>
<comment type="caution">
    <text evidence="2">The sequence shown here is derived from an EMBL/GenBank/DDBJ whole genome shotgun (WGS) entry which is preliminary data.</text>
</comment>
<feature type="compositionally biased region" description="Polar residues" evidence="1">
    <location>
        <begin position="1"/>
        <end position="23"/>
    </location>
</feature>
<proteinExistence type="predicted"/>
<protein>
    <submittedName>
        <fullName evidence="2">Uncharacterized protein</fullName>
    </submittedName>
</protein>
<evidence type="ECO:0000313" key="3">
    <source>
        <dbReference type="Proteomes" id="UP000762676"/>
    </source>
</evidence>